<dbReference type="EC" id="2.7.13.3" evidence="3"/>
<evidence type="ECO:0000256" key="1">
    <source>
        <dbReference type="ARBA" id="ARBA00000085"/>
    </source>
</evidence>
<evidence type="ECO:0000313" key="11">
    <source>
        <dbReference type="EMBL" id="MBQ0931466.1"/>
    </source>
</evidence>
<dbReference type="PANTHER" id="PTHR43711">
    <property type="entry name" value="TWO-COMPONENT HISTIDINE KINASE"/>
    <property type="match status" value="1"/>
</dbReference>
<comment type="catalytic activity">
    <reaction evidence="1">
        <text>ATP + protein L-histidine = ADP + protein N-phospho-L-histidine.</text>
        <dbReference type="EC" id="2.7.13.3"/>
    </reaction>
</comment>
<organism evidence="11 12">
    <name type="scientific">Ideonella alba</name>
    <dbReference type="NCBI Taxonomy" id="2824118"/>
    <lineage>
        <taxon>Bacteria</taxon>
        <taxon>Pseudomonadati</taxon>
        <taxon>Pseudomonadota</taxon>
        <taxon>Betaproteobacteria</taxon>
        <taxon>Burkholderiales</taxon>
        <taxon>Sphaerotilaceae</taxon>
        <taxon>Ideonella</taxon>
    </lineage>
</organism>
<dbReference type="Pfam" id="PF00512">
    <property type="entry name" value="HisKA"/>
    <property type="match status" value="1"/>
</dbReference>
<dbReference type="Pfam" id="PF02518">
    <property type="entry name" value="HATPase_c"/>
    <property type="match status" value="1"/>
</dbReference>
<dbReference type="FunFam" id="3.30.565.10:FF:000006">
    <property type="entry name" value="Sensor histidine kinase WalK"/>
    <property type="match status" value="1"/>
</dbReference>
<evidence type="ECO:0000256" key="7">
    <source>
        <dbReference type="ARBA" id="ARBA00023012"/>
    </source>
</evidence>
<evidence type="ECO:0000313" key="12">
    <source>
        <dbReference type="Proteomes" id="UP000676246"/>
    </source>
</evidence>
<dbReference type="PANTHER" id="PTHR43711:SF26">
    <property type="entry name" value="SENSOR HISTIDINE KINASE RCSC"/>
    <property type="match status" value="1"/>
</dbReference>
<evidence type="ECO:0000259" key="10">
    <source>
        <dbReference type="PROSITE" id="PS50112"/>
    </source>
</evidence>
<dbReference type="InterPro" id="IPR004358">
    <property type="entry name" value="Sig_transdc_His_kin-like_C"/>
</dbReference>
<gene>
    <name evidence="11" type="ORF">KAK03_13310</name>
</gene>
<feature type="domain" description="Histidine kinase" evidence="9">
    <location>
        <begin position="208"/>
        <end position="426"/>
    </location>
</feature>
<evidence type="ECO:0000256" key="3">
    <source>
        <dbReference type="ARBA" id="ARBA00012438"/>
    </source>
</evidence>
<dbReference type="InterPro" id="IPR036097">
    <property type="entry name" value="HisK_dim/P_sf"/>
</dbReference>
<dbReference type="GO" id="GO:0005886">
    <property type="term" value="C:plasma membrane"/>
    <property type="evidence" value="ECO:0007669"/>
    <property type="project" value="UniProtKB-SubCell"/>
</dbReference>
<dbReference type="CDD" id="cd00082">
    <property type="entry name" value="HisKA"/>
    <property type="match status" value="1"/>
</dbReference>
<evidence type="ECO:0000256" key="2">
    <source>
        <dbReference type="ARBA" id="ARBA00004429"/>
    </source>
</evidence>
<keyword evidence="5" id="KW-0808">Transferase</keyword>
<dbReference type="Gene3D" id="1.10.287.130">
    <property type="match status" value="1"/>
</dbReference>
<dbReference type="SUPFAM" id="SSF55785">
    <property type="entry name" value="PYP-like sensor domain (PAS domain)"/>
    <property type="match status" value="1"/>
</dbReference>
<dbReference type="CDD" id="cd00075">
    <property type="entry name" value="HATPase"/>
    <property type="match status" value="1"/>
</dbReference>
<dbReference type="AlphaFoldDB" id="A0A940YE31"/>
<dbReference type="InterPro" id="IPR036890">
    <property type="entry name" value="HATPase_C_sf"/>
</dbReference>
<keyword evidence="8" id="KW-0472">Membrane</keyword>
<dbReference type="FunFam" id="1.10.287.130:FF:000001">
    <property type="entry name" value="Two-component sensor histidine kinase"/>
    <property type="match status" value="1"/>
</dbReference>
<dbReference type="GO" id="GO:0000155">
    <property type="term" value="F:phosphorelay sensor kinase activity"/>
    <property type="evidence" value="ECO:0007669"/>
    <property type="project" value="InterPro"/>
</dbReference>
<evidence type="ECO:0000256" key="6">
    <source>
        <dbReference type="ARBA" id="ARBA00022777"/>
    </source>
</evidence>
<comment type="caution">
    <text evidence="11">The sequence shown here is derived from an EMBL/GenBank/DDBJ whole genome shotgun (WGS) entry which is preliminary data.</text>
</comment>
<evidence type="ECO:0000256" key="8">
    <source>
        <dbReference type="ARBA" id="ARBA00023136"/>
    </source>
</evidence>
<dbReference type="Proteomes" id="UP000676246">
    <property type="component" value="Unassembled WGS sequence"/>
</dbReference>
<protein>
    <recommendedName>
        <fullName evidence="3">histidine kinase</fullName>
        <ecNumber evidence="3">2.7.13.3</ecNumber>
    </recommendedName>
</protein>
<comment type="subcellular location">
    <subcellularLocation>
        <location evidence="2">Cell inner membrane</location>
        <topology evidence="2">Multi-pass membrane protein</topology>
    </subcellularLocation>
</comment>
<dbReference type="InterPro" id="IPR003594">
    <property type="entry name" value="HATPase_dom"/>
</dbReference>
<dbReference type="Gene3D" id="3.30.450.20">
    <property type="entry name" value="PAS domain"/>
    <property type="match status" value="1"/>
</dbReference>
<reference evidence="11 12" key="1">
    <citation type="submission" date="2021-04" db="EMBL/GenBank/DDBJ databases">
        <title>The genome sequence of Ideonella sp. 3Y2.</title>
        <authorList>
            <person name="Liu Y."/>
        </authorList>
    </citation>
    <scope>NUCLEOTIDE SEQUENCE [LARGE SCALE GENOMIC DNA]</scope>
    <source>
        <strain evidence="11 12">3Y2</strain>
    </source>
</reference>
<dbReference type="SMART" id="SM00388">
    <property type="entry name" value="HisKA"/>
    <property type="match status" value="1"/>
</dbReference>
<evidence type="ECO:0000256" key="4">
    <source>
        <dbReference type="ARBA" id="ARBA00022553"/>
    </source>
</evidence>
<dbReference type="InterPro" id="IPR013656">
    <property type="entry name" value="PAS_4"/>
</dbReference>
<dbReference type="PRINTS" id="PR00344">
    <property type="entry name" value="BCTRLSENSOR"/>
</dbReference>
<dbReference type="EMBL" id="JAGQDD010000009">
    <property type="protein sequence ID" value="MBQ0931466.1"/>
    <property type="molecule type" value="Genomic_DNA"/>
</dbReference>
<proteinExistence type="predicted"/>
<dbReference type="InterPro" id="IPR003661">
    <property type="entry name" value="HisK_dim/P_dom"/>
</dbReference>
<dbReference type="InterPro" id="IPR050736">
    <property type="entry name" value="Sensor_HK_Regulatory"/>
</dbReference>
<dbReference type="InterPro" id="IPR005467">
    <property type="entry name" value="His_kinase_dom"/>
</dbReference>
<name>A0A940YE31_9BURK</name>
<keyword evidence="12" id="KW-1185">Reference proteome</keyword>
<dbReference type="CDD" id="cd00130">
    <property type="entry name" value="PAS"/>
    <property type="match status" value="1"/>
</dbReference>
<dbReference type="Gene3D" id="3.30.565.10">
    <property type="entry name" value="Histidine kinase-like ATPase, C-terminal domain"/>
    <property type="match status" value="1"/>
</dbReference>
<dbReference type="PROSITE" id="PS50112">
    <property type="entry name" value="PAS"/>
    <property type="match status" value="1"/>
</dbReference>
<keyword evidence="7" id="KW-0902">Two-component regulatory system</keyword>
<dbReference type="InterPro" id="IPR035965">
    <property type="entry name" value="PAS-like_dom_sf"/>
</dbReference>
<dbReference type="SMART" id="SM00387">
    <property type="entry name" value="HATPase_c"/>
    <property type="match status" value="1"/>
</dbReference>
<keyword evidence="4" id="KW-0597">Phosphoprotein</keyword>
<dbReference type="RefSeq" id="WP_210854449.1">
    <property type="nucleotide sequence ID" value="NZ_JAGQDD010000009.1"/>
</dbReference>
<evidence type="ECO:0000256" key="5">
    <source>
        <dbReference type="ARBA" id="ARBA00022679"/>
    </source>
</evidence>
<evidence type="ECO:0000259" key="9">
    <source>
        <dbReference type="PROSITE" id="PS50109"/>
    </source>
</evidence>
<feature type="domain" description="PAS" evidence="10">
    <location>
        <begin position="103"/>
        <end position="134"/>
    </location>
</feature>
<dbReference type="SUPFAM" id="SSF55874">
    <property type="entry name" value="ATPase domain of HSP90 chaperone/DNA topoisomerase II/histidine kinase"/>
    <property type="match status" value="1"/>
</dbReference>
<keyword evidence="6 11" id="KW-0418">Kinase</keyword>
<sequence>MEVIEHHRRRRTPRVVGAPDGALARGLGRPWLTAAAVIGLVLAAGLSDHLALPAAGLLALLLWRQSSLRWHAERSTADRGDEVAARTRWLDAVSGLSPDAVLVFERDTDGQLRLVFTNPAFSELFGLRPQELLGLSEAATDEWLAGLASDERPMPPLLDGDARIELAGPPLRTLLRTSREDRSQRVYYFRDITHETAVERLKSEFLTTAAHELRTPLASVYGFSELLASGRLSEERRQQVCSVVHRQAGVLKHLVDELLDLARLDARGDADFQRQPCDLREIASEAIESAQSPDEDQRLQCACGEQALWVMGDASRLRQALVNLLANGLKYSIAPAPVQLQLHHEHLDGQDWAVATVSDQGIGMTAEQQQRAFERFYRADPSGHLLGAGLGLSIVQEIVQHHGGRIDLRSQAGVGSHFSVWLPVCGAAQTPAVQALEAAELTS</sequence>
<dbReference type="Pfam" id="PF08448">
    <property type="entry name" value="PAS_4"/>
    <property type="match status" value="1"/>
</dbReference>
<dbReference type="PROSITE" id="PS50109">
    <property type="entry name" value="HIS_KIN"/>
    <property type="match status" value="1"/>
</dbReference>
<accession>A0A940YE31</accession>
<dbReference type="InterPro" id="IPR000014">
    <property type="entry name" value="PAS"/>
</dbReference>
<dbReference type="SUPFAM" id="SSF47384">
    <property type="entry name" value="Homodimeric domain of signal transducing histidine kinase"/>
    <property type="match status" value="1"/>
</dbReference>